<feature type="compositionally biased region" description="Low complexity" evidence="1">
    <location>
        <begin position="424"/>
        <end position="436"/>
    </location>
</feature>
<dbReference type="EMBL" id="RBKU01000001">
    <property type="protein sequence ID" value="RKR85696.1"/>
    <property type="molecule type" value="Genomic_DNA"/>
</dbReference>
<keyword evidence="2" id="KW-1133">Transmembrane helix</keyword>
<feature type="transmembrane region" description="Helical" evidence="2">
    <location>
        <begin position="146"/>
        <end position="167"/>
    </location>
</feature>
<feature type="region of interest" description="Disordered" evidence="1">
    <location>
        <begin position="424"/>
        <end position="448"/>
    </location>
</feature>
<dbReference type="OrthoDB" id="196672at2"/>
<feature type="transmembrane region" description="Helical" evidence="2">
    <location>
        <begin position="349"/>
        <end position="367"/>
    </location>
</feature>
<feature type="transmembrane region" description="Helical" evidence="2">
    <location>
        <begin position="179"/>
        <end position="201"/>
    </location>
</feature>
<evidence type="ECO:0000313" key="3">
    <source>
        <dbReference type="EMBL" id="RKR85696.1"/>
    </source>
</evidence>
<reference evidence="3 4" key="1">
    <citation type="submission" date="2018-10" db="EMBL/GenBank/DDBJ databases">
        <title>Genomic Encyclopedia of Archaeal and Bacterial Type Strains, Phase II (KMG-II): from individual species to whole genera.</title>
        <authorList>
            <person name="Goeker M."/>
        </authorList>
    </citation>
    <scope>NUCLEOTIDE SEQUENCE [LARGE SCALE GENOMIC DNA]</scope>
    <source>
        <strain evidence="3 4">DSM 18602</strain>
    </source>
</reference>
<dbReference type="Proteomes" id="UP000268007">
    <property type="component" value="Unassembled WGS sequence"/>
</dbReference>
<protein>
    <recommendedName>
        <fullName evidence="5">TIGR04222 domain-containing protein</fullName>
    </recommendedName>
</protein>
<accession>A0A495J9J7</accession>
<dbReference type="AlphaFoldDB" id="A0A495J9J7"/>
<evidence type="ECO:0000313" key="4">
    <source>
        <dbReference type="Proteomes" id="UP000268007"/>
    </source>
</evidence>
<name>A0A495J9J7_9SPHI</name>
<dbReference type="RefSeq" id="WP_121201726.1">
    <property type="nucleotide sequence ID" value="NZ_RBKU01000001.1"/>
</dbReference>
<evidence type="ECO:0008006" key="5">
    <source>
        <dbReference type="Google" id="ProtNLM"/>
    </source>
</evidence>
<proteinExistence type="predicted"/>
<gene>
    <name evidence="3" type="ORF">BDD43_5967</name>
</gene>
<sequence length="448" mass="50003">MDTTLWNNVANFNIDGPVSEYGFITRLQNENFWTVNFACEAIAEYKKFMYLAAVSDGMVSPSDVVDIVWHQHLIFTQSYNNFCSLLGKQIAHIPSTHNRNDFSTFKTATERTKKLYLENFGPQPVHIWGYANIYQPLGMETSPLSMANICSVGVLLVMLAFIMAYYFLSPLYITIGNPYFIEGYLLIAICGFIIVNFYNYVKLNAIVSQWPKDAFIFKLSALELVYLQKNNIVPVIHGAVNQLILAGNITILENGRFRVKDAHHDEPVLYCVLQTISINPNADYPAIVNLLKYKPAFNKTSRAMDAFTNYVSSSKKFVELFILNFSIFSIMFLLGAVRLATGIVRDKPVTQIAIVLAMCLAFAVLNLHRLSTAIGTVALPKYYSKNIVYQSDAHNQWDWKYFLLGDSVFVSAFVPLTTTFNNSDGSFSSTDSSSSCGSGGSCGGCGGD</sequence>
<organism evidence="3 4">
    <name type="scientific">Mucilaginibacter gracilis</name>
    <dbReference type="NCBI Taxonomy" id="423350"/>
    <lineage>
        <taxon>Bacteria</taxon>
        <taxon>Pseudomonadati</taxon>
        <taxon>Bacteroidota</taxon>
        <taxon>Sphingobacteriia</taxon>
        <taxon>Sphingobacteriales</taxon>
        <taxon>Sphingobacteriaceae</taxon>
        <taxon>Mucilaginibacter</taxon>
    </lineage>
</organism>
<evidence type="ECO:0000256" key="1">
    <source>
        <dbReference type="SAM" id="MobiDB-lite"/>
    </source>
</evidence>
<feature type="compositionally biased region" description="Gly residues" evidence="1">
    <location>
        <begin position="437"/>
        <end position="448"/>
    </location>
</feature>
<evidence type="ECO:0000256" key="2">
    <source>
        <dbReference type="SAM" id="Phobius"/>
    </source>
</evidence>
<keyword evidence="2" id="KW-0812">Transmembrane</keyword>
<feature type="transmembrane region" description="Helical" evidence="2">
    <location>
        <begin position="317"/>
        <end position="337"/>
    </location>
</feature>
<keyword evidence="4" id="KW-1185">Reference proteome</keyword>
<keyword evidence="2" id="KW-0472">Membrane</keyword>
<comment type="caution">
    <text evidence="3">The sequence shown here is derived from an EMBL/GenBank/DDBJ whole genome shotgun (WGS) entry which is preliminary data.</text>
</comment>